<feature type="transmembrane region" description="Helical" evidence="6">
    <location>
        <begin position="186"/>
        <end position="206"/>
    </location>
</feature>
<evidence type="ECO:0000259" key="8">
    <source>
        <dbReference type="Pfam" id="PF04893"/>
    </source>
</evidence>
<dbReference type="Pfam" id="PF04893">
    <property type="entry name" value="Yip1"/>
    <property type="match status" value="1"/>
</dbReference>
<comment type="subcellular location">
    <subcellularLocation>
        <location evidence="6">Golgi apparatus membrane</location>
        <topology evidence="6">Multi-pass membrane protein</topology>
    </subcellularLocation>
    <subcellularLocation>
        <location evidence="1">Membrane</location>
        <topology evidence="1">Multi-pass membrane protein</topology>
    </subcellularLocation>
</comment>
<dbReference type="EMBL" id="KN839863">
    <property type="protein sequence ID" value="KIJ61339.1"/>
    <property type="molecule type" value="Genomic_DNA"/>
</dbReference>
<dbReference type="Proteomes" id="UP000053820">
    <property type="component" value="Unassembled WGS sequence"/>
</dbReference>
<feature type="transmembrane region" description="Helical" evidence="6">
    <location>
        <begin position="130"/>
        <end position="148"/>
    </location>
</feature>
<reference evidence="9 10" key="1">
    <citation type="submission" date="2014-04" db="EMBL/GenBank/DDBJ databases">
        <title>Evolutionary Origins and Diversification of the Mycorrhizal Mutualists.</title>
        <authorList>
            <consortium name="DOE Joint Genome Institute"/>
            <consortium name="Mycorrhizal Genomics Consortium"/>
            <person name="Kohler A."/>
            <person name="Kuo A."/>
            <person name="Nagy L.G."/>
            <person name="Floudas D."/>
            <person name="Copeland A."/>
            <person name="Barry K.W."/>
            <person name="Cichocki N."/>
            <person name="Veneault-Fourrey C."/>
            <person name="LaButti K."/>
            <person name="Lindquist E.A."/>
            <person name="Lipzen A."/>
            <person name="Lundell T."/>
            <person name="Morin E."/>
            <person name="Murat C."/>
            <person name="Riley R."/>
            <person name="Ohm R."/>
            <person name="Sun H."/>
            <person name="Tunlid A."/>
            <person name="Henrissat B."/>
            <person name="Grigoriev I.V."/>
            <person name="Hibbett D.S."/>
            <person name="Martin F."/>
        </authorList>
    </citation>
    <scope>NUCLEOTIDE SEQUENCE [LARGE SCALE GENOMIC DNA]</scope>
    <source>
        <strain evidence="9 10">MD-312</strain>
    </source>
</reference>
<feature type="region of interest" description="Disordered" evidence="7">
    <location>
        <begin position="1"/>
        <end position="21"/>
    </location>
</feature>
<keyword evidence="5 6" id="KW-0472">Membrane</keyword>
<evidence type="ECO:0000313" key="10">
    <source>
        <dbReference type="Proteomes" id="UP000053820"/>
    </source>
</evidence>
<evidence type="ECO:0000256" key="4">
    <source>
        <dbReference type="ARBA" id="ARBA00022989"/>
    </source>
</evidence>
<comment type="similarity">
    <text evidence="2 6">Belongs to the YIP1 family.</text>
</comment>
<organism evidence="9 10">
    <name type="scientific">Hydnomerulius pinastri MD-312</name>
    <dbReference type="NCBI Taxonomy" id="994086"/>
    <lineage>
        <taxon>Eukaryota</taxon>
        <taxon>Fungi</taxon>
        <taxon>Dikarya</taxon>
        <taxon>Basidiomycota</taxon>
        <taxon>Agaricomycotina</taxon>
        <taxon>Agaricomycetes</taxon>
        <taxon>Agaricomycetidae</taxon>
        <taxon>Boletales</taxon>
        <taxon>Boletales incertae sedis</taxon>
        <taxon>Leucogyrophana</taxon>
    </lineage>
</organism>
<dbReference type="OrthoDB" id="440385at2759"/>
<feature type="domain" description="Yip1" evidence="8">
    <location>
        <begin position="113"/>
        <end position="256"/>
    </location>
</feature>
<dbReference type="GO" id="GO:0000139">
    <property type="term" value="C:Golgi membrane"/>
    <property type="evidence" value="ECO:0007669"/>
    <property type="project" value="UniProtKB-SubCell"/>
</dbReference>
<gene>
    <name evidence="9" type="ORF">HYDPIDRAFT_96753</name>
</gene>
<dbReference type="GO" id="GO:0006888">
    <property type="term" value="P:endoplasmic reticulum to Golgi vesicle-mediated transport"/>
    <property type="evidence" value="ECO:0007669"/>
    <property type="project" value="InterPro"/>
</dbReference>
<evidence type="ECO:0000313" key="9">
    <source>
        <dbReference type="EMBL" id="KIJ61339.1"/>
    </source>
</evidence>
<dbReference type="InterPro" id="IPR006977">
    <property type="entry name" value="Yip1_dom"/>
</dbReference>
<proteinExistence type="inferred from homology"/>
<dbReference type="GO" id="GO:0005802">
    <property type="term" value="C:trans-Golgi network"/>
    <property type="evidence" value="ECO:0007669"/>
    <property type="project" value="TreeGrafter"/>
</dbReference>
<keyword evidence="4 6" id="KW-1133">Transmembrane helix</keyword>
<name>A0A0C9V6T8_9AGAM</name>
<dbReference type="PANTHER" id="PTHR21236:SF2">
    <property type="entry name" value="PROTEIN YIPF"/>
    <property type="match status" value="1"/>
</dbReference>
<protein>
    <recommendedName>
        <fullName evidence="6">Protein YIP</fullName>
    </recommendedName>
</protein>
<dbReference type="HOGENOM" id="CLU_074741_3_1_1"/>
<evidence type="ECO:0000256" key="7">
    <source>
        <dbReference type="SAM" id="MobiDB-lite"/>
    </source>
</evidence>
<dbReference type="InterPro" id="IPR045231">
    <property type="entry name" value="Yip1/4-like"/>
</dbReference>
<evidence type="ECO:0000256" key="6">
    <source>
        <dbReference type="RuleBase" id="RU361264"/>
    </source>
</evidence>
<feature type="transmembrane region" description="Helical" evidence="6">
    <location>
        <begin position="212"/>
        <end position="234"/>
    </location>
</feature>
<accession>A0A0C9V6T8</accession>
<feature type="transmembrane region" description="Helical" evidence="6">
    <location>
        <begin position="154"/>
        <end position="174"/>
    </location>
</feature>
<keyword evidence="3 6" id="KW-0812">Transmembrane</keyword>
<evidence type="ECO:0000256" key="3">
    <source>
        <dbReference type="ARBA" id="ARBA00022692"/>
    </source>
</evidence>
<evidence type="ECO:0000256" key="1">
    <source>
        <dbReference type="ARBA" id="ARBA00004141"/>
    </source>
</evidence>
<dbReference type="GO" id="GO:0048280">
    <property type="term" value="P:vesicle fusion with Golgi apparatus"/>
    <property type="evidence" value="ECO:0007669"/>
    <property type="project" value="TreeGrafter"/>
</dbReference>
<dbReference type="AlphaFoldDB" id="A0A0C9V6T8"/>
<keyword evidence="10" id="KW-1185">Reference proteome</keyword>
<sequence length="271" mass="28983">MWQDTTNQYGASSSSHSPYYAQNPQQNVPLQFYAPGPDQGQFYPGSRSSLEGNMGAAQGSMGSGSVAQSYGGNIQQPGGWWTAFGTGGFEGEPPLLEELGINFWHIRAKSMTVLNPLQHIDERIMDDADLAGPLLFFFLFGMLLLLSGKPQFGYIYGFGLLGSISIYTLLNLMSDKGIDVYRVVSVLGYCLLPMVGVGAVSVVATLDGFTGYLLSILSIIWCTFAASGIFVAVLRMSDQRLLVAYPVGLLYGCFALLSVFNVGAGGSGSGR</sequence>
<evidence type="ECO:0000256" key="2">
    <source>
        <dbReference type="ARBA" id="ARBA00010596"/>
    </source>
</evidence>
<dbReference type="PANTHER" id="PTHR21236">
    <property type="entry name" value="GOLGI MEMBRANE PROTEIN YIP1"/>
    <property type="match status" value="1"/>
</dbReference>
<feature type="transmembrane region" description="Helical" evidence="6">
    <location>
        <begin position="241"/>
        <end position="264"/>
    </location>
</feature>
<evidence type="ECO:0000256" key="5">
    <source>
        <dbReference type="ARBA" id="ARBA00023136"/>
    </source>
</evidence>